<name>A0A5B7JTK4_PORTR</name>
<reference evidence="2" key="1">
    <citation type="submission" date="2019-05" db="EMBL/GenBank/DDBJ databases">
        <title>Another draft genome of Portunus trituberculatus and its Hox gene families provides insights of decapod evolution.</title>
        <authorList>
            <person name="Jeong J.-H."/>
            <person name="Song I."/>
            <person name="Kim S."/>
            <person name="Choi T."/>
            <person name="Kim D."/>
            <person name="Ryu S."/>
            <person name="Kim W."/>
        </authorList>
    </citation>
    <scope>NUCLEOTIDE SEQUENCE [LARGE SCALE GENOMIC DNA]</scope>
    <source>
        <tissue evidence="2">Muscle</tissue>
    </source>
</reference>
<dbReference type="Proteomes" id="UP000324222">
    <property type="component" value="Unassembled WGS sequence"/>
</dbReference>
<sequence length="265" mass="28572">MNKTAIEALQTRVEDSEQRMNYQEDYNRRNNIRTSGLNESPNGETWEQTANLVSTLLGDKLQLPPMKIERAHRVRSSGSSAPRTIVVRFEHFQDREAAMRNARKLKGTGIYFNENLCPASQEKVKNQLPLMKQAQSERKIAYFKYTRFTIKEQTARPPVSGAPSGDRADSTSAVAGGDGVSDGGELSHEAGRVAAAVEAFSGVRAGTVVAGDGGVVPSGMARAGSGGGESGDDTSANREVTTGGGEETGVSQQKLNRSLRVRKKK</sequence>
<dbReference type="InterPro" id="IPR004244">
    <property type="entry name" value="Transposase_22"/>
</dbReference>
<evidence type="ECO:0000256" key="1">
    <source>
        <dbReference type="SAM" id="MobiDB-lite"/>
    </source>
</evidence>
<evidence type="ECO:0000313" key="2">
    <source>
        <dbReference type="EMBL" id="MPD01322.1"/>
    </source>
</evidence>
<comment type="caution">
    <text evidence="2">The sequence shown here is derived from an EMBL/GenBank/DDBJ whole genome shotgun (WGS) entry which is preliminary data.</text>
</comment>
<evidence type="ECO:0008006" key="4">
    <source>
        <dbReference type="Google" id="ProtNLM"/>
    </source>
</evidence>
<accession>A0A5B7JTK4</accession>
<proteinExistence type="predicted"/>
<organism evidence="2 3">
    <name type="scientific">Portunus trituberculatus</name>
    <name type="common">Swimming crab</name>
    <name type="synonym">Neptunus trituberculatus</name>
    <dbReference type="NCBI Taxonomy" id="210409"/>
    <lineage>
        <taxon>Eukaryota</taxon>
        <taxon>Metazoa</taxon>
        <taxon>Ecdysozoa</taxon>
        <taxon>Arthropoda</taxon>
        <taxon>Crustacea</taxon>
        <taxon>Multicrustacea</taxon>
        <taxon>Malacostraca</taxon>
        <taxon>Eumalacostraca</taxon>
        <taxon>Eucarida</taxon>
        <taxon>Decapoda</taxon>
        <taxon>Pleocyemata</taxon>
        <taxon>Brachyura</taxon>
        <taxon>Eubrachyura</taxon>
        <taxon>Portunoidea</taxon>
        <taxon>Portunidae</taxon>
        <taxon>Portuninae</taxon>
        <taxon>Portunus</taxon>
    </lineage>
</organism>
<keyword evidence="3" id="KW-1185">Reference proteome</keyword>
<dbReference type="EMBL" id="VSRR010126615">
    <property type="protein sequence ID" value="MPD01322.1"/>
    <property type="molecule type" value="Genomic_DNA"/>
</dbReference>
<dbReference type="OrthoDB" id="6380783at2759"/>
<protein>
    <recommendedName>
        <fullName evidence="4">RRM domain-containing protein</fullName>
    </recommendedName>
</protein>
<dbReference type="AlphaFoldDB" id="A0A5B7JTK4"/>
<evidence type="ECO:0000313" key="3">
    <source>
        <dbReference type="Proteomes" id="UP000324222"/>
    </source>
</evidence>
<dbReference type="PANTHER" id="PTHR11505">
    <property type="entry name" value="L1 TRANSPOSABLE ELEMENT-RELATED"/>
    <property type="match status" value="1"/>
</dbReference>
<feature type="region of interest" description="Disordered" evidence="1">
    <location>
        <begin position="154"/>
        <end position="186"/>
    </location>
</feature>
<dbReference type="Gene3D" id="3.30.70.1820">
    <property type="entry name" value="L1 transposable element, RRM domain"/>
    <property type="match status" value="1"/>
</dbReference>
<gene>
    <name evidence="2" type="ORF">E2C01_096842</name>
</gene>
<feature type="region of interest" description="Disordered" evidence="1">
    <location>
        <begin position="211"/>
        <end position="265"/>
    </location>
</feature>